<keyword evidence="7 10" id="KW-0283">Flagellar rotation</keyword>
<evidence type="ECO:0000256" key="10">
    <source>
        <dbReference type="RuleBase" id="RU364125"/>
    </source>
</evidence>
<keyword evidence="11" id="KW-0966">Cell projection</keyword>
<dbReference type="GO" id="GO:0005886">
    <property type="term" value="C:plasma membrane"/>
    <property type="evidence" value="ECO:0007669"/>
    <property type="project" value="UniProtKB-SubCell"/>
</dbReference>
<comment type="similarity">
    <text evidence="3 10">Belongs to the FliL family.</text>
</comment>
<proteinExistence type="inferred from homology"/>
<evidence type="ECO:0000256" key="5">
    <source>
        <dbReference type="ARBA" id="ARBA00022500"/>
    </source>
</evidence>
<evidence type="ECO:0000313" key="12">
    <source>
        <dbReference type="Proteomes" id="UP000007460"/>
    </source>
</evidence>
<evidence type="ECO:0000256" key="2">
    <source>
        <dbReference type="ARBA" id="ARBA00004162"/>
    </source>
</evidence>
<dbReference type="Pfam" id="PF03748">
    <property type="entry name" value="FliL"/>
    <property type="match status" value="1"/>
</dbReference>
<dbReference type="KEGG" id="apb:SAR116_2115"/>
<protein>
    <recommendedName>
        <fullName evidence="10">Flagellar protein FliL</fullName>
    </recommendedName>
</protein>
<dbReference type="Proteomes" id="UP000007460">
    <property type="component" value="Chromosome"/>
</dbReference>
<evidence type="ECO:0000256" key="8">
    <source>
        <dbReference type="ARBA" id="ARBA00022989"/>
    </source>
</evidence>
<comment type="subcellular location">
    <subcellularLocation>
        <location evidence="10">Cell inner membrane</location>
    </subcellularLocation>
    <subcellularLocation>
        <location evidence="2">Cell membrane</location>
        <topology evidence="2">Single-pass membrane protein</topology>
    </subcellularLocation>
</comment>
<accession>D5BNG5</accession>
<dbReference type="HOGENOM" id="CLU_1198979_0_0_5"/>
<comment type="function">
    <text evidence="1 10">Controls the rotational direction of flagella during chemotaxis.</text>
</comment>
<reference evidence="11 12" key="1">
    <citation type="journal article" date="2010" name="J. Bacteriol.">
        <title>Complete genome sequence of "Candidatus Puniceispirillum marinum" IMCC1322, a representative of the SAR116 clade in the Alphaproteobacteria.</title>
        <authorList>
            <person name="Oh H.M."/>
            <person name="Kwon K.K."/>
            <person name="Kang I."/>
            <person name="Kang S.G."/>
            <person name="Lee J.H."/>
            <person name="Kim S.J."/>
            <person name="Cho J.C."/>
        </authorList>
    </citation>
    <scope>NUCLEOTIDE SEQUENCE [LARGE SCALE GENOMIC DNA]</scope>
    <source>
        <strain evidence="11 12">IMCC1322</strain>
    </source>
</reference>
<evidence type="ECO:0000256" key="3">
    <source>
        <dbReference type="ARBA" id="ARBA00008281"/>
    </source>
</evidence>
<dbReference type="EMBL" id="CP001751">
    <property type="protein sequence ID" value="ADE40358.1"/>
    <property type="molecule type" value="Genomic_DNA"/>
</dbReference>
<feature type="transmembrane region" description="Helical" evidence="10">
    <location>
        <begin position="34"/>
        <end position="59"/>
    </location>
</feature>
<keyword evidence="8 10" id="KW-1133">Transmembrane helix</keyword>
<dbReference type="OrthoDB" id="7058946at2"/>
<evidence type="ECO:0000256" key="9">
    <source>
        <dbReference type="ARBA" id="ARBA00023136"/>
    </source>
</evidence>
<keyword evidence="9 10" id="KW-0472">Membrane</keyword>
<name>D5BNG5_PUNMI</name>
<dbReference type="InterPro" id="IPR005503">
    <property type="entry name" value="FliL"/>
</dbReference>
<evidence type="ECO:0000256" key="6">
    <source>
        <dbReference type="ARBA" id="ARBA00022692"/>
    </source>
</evidence>
<keyword evidence="4" id="KW-1003">Cell membrane</keyword>
<keyword evidence="12" id="KW-1185">Reference proteome</keyword>
<keyword evidence="11" id="KW-0282">Flagellum</keyword>
<evidence type="ECO:0000256" key="1">
    <source>
        <dbReference type="ARBA" id="ARBA00002254"/>
    </source>
</evidence>
<keyword evidence="5 10" id="KW-0145">Chemotaxis</keyword>
<gene>
    <name evidence="11" type="ordered locus">SAR116_2115</name>
</gene>
<sequence>MNDADDFDDLDDEEDEAEKEKIKAAEKKAKRKTLLLMSALIGGPAMIIAVLFIGSHILFTDSSPSAVDISKAYELRKQSGMSVSAALRGAELLGDDLKGADADNATSDNIPTDNASAENMMPDEYQYFSFVLAFTTNLKNSKKMVSVEIACAKLAKYIEGDNFLLEMTDMEPAFRSVILGHLSEFKEDDLDTVPKRDAATEILRLALNEELLKYDYNSQIDSLYFTSFRIF</sequence>
<dbReference type="GO" id="GO:0009425">
    <property type="term" value="C:bacterial-type flagellum basal body"/>
    <property type="evidence" value="ECO:0007669"/>
    <property type="project" value="InterPro"/>
</dbReference>
<keyword evidence="10" id="KW-0997">Cell inner membrane</keyword>
<evidence type="ECO:0000256" key="7">
    <source>
        <dbReference type="ARBA" id="ARBA00022779"/>
    </source>
</evidence>
<dbReference type="STRING" id="488538.SAR116_2115"/>
<dbReference type="GO" id="GO:0006935">
    <property type="term" value="P:chemotaxis"/>
    <property type="evidence" value="ECO:0007669"/>
    <property type="project" value="UniProtKB-KW"/>
</dbReference>
<evidence type="ECO:0000256" key="4">
    <source>
        <dbReference type="ARBA" id="ARBA00022475"/>
    </source>
</evidence>
<evidence type="ECO:0000313" key="11">
    <source>
        <dbReference type="EMBL" id="ADE40358.1"/>
    </source>
</evidence>
<dbReference type="RefSeq" id="WP_013046985.1">
    <property type="nucleotide sequence ID" value="NC_014010.1"/>
</dbReference>
<organism evidence="11 12">
    <name type="scientific">Puniceispirillum marinum (strain IMCC1322)</name>
    <dbReference type="NCBI Taxonomy" id="488538"/>
    <lineage>
        <taxon>Bacteria</taxon>
        <taxon>Pseudomonadati</taxon>
        <taxon>Pseudomonadota</taxon>
        <taxon>Alphaproteobacteria</taxon>
        <taxon>Candidatus Puniceispirillales</taxon>
        <taxon>Candidatus Puniceispirillaceae</taxon>
        <taxon>Candidatus Puniceispirillum</taxon>
    </lineage>
</organism>
<keyword evidence="6 10" id="KW-0812">Transmembrane</keyword>
<dbReference type="AlphaFoldDB" id="D5BNG5"/>
<dbReference type="eggNOG" id="COG1580">
    <property type="taxonomic scope" value="Bacteria"/>
</dbReference>
<keyword evidence="11" id="KW-0969">Cilium</keyword>
<dbReference type="GO" id="GO:0071973">
    <property type="term" value="P:bacterial-type flagellum-dependent cell motility"/>
    <property type="evidence" value="ECO:0007669"/>
    <property type="project" value="InterPro"/>
</dbReference>